<dbReference type="SUPFAM" id="SSF81321">
    <property type="entry name" value="Family A G protein-coupled receptor-like"/>
    <property type="match status" value="1"/>
</dbReference>
<feature type="domain" description="G-protein coupled receptors family 1 profile" evidence="7">
    <location>
        <begin position="152"/>
        <end position="296"/>
    </location>
</feature>
<protein>
    <recommendedName>
        <fullName evidence="7">G-protein coupled receptors family 1 profile domain-containing protein</fullName>
    </recommendedName>
</protein>
<dbReference type="InterPro" id="IPR017452">
    <property type="entry name" value="GPCR_Rhodpsn_7TM"/>
</dbReference>
<feature type="transmembrane region" description="Helical" evidence="6">
    <location>
        <begin position="76"/>
        <end position="92"/>
    </location>
</feature>
<feature type="transmembrane region" description="Helical" evidence="6">
    <location>
        <begin position="246"/>
        <end position="265"/>
    </location>
</feature>
<evidence type="ECO:0000256" key="5">
    <source>
        <dbReference type="SAM" id="MobiDB-lite"/>
    </source>
</evidence>
<evidence type="ECO:0000256" key="1">
    <source>
        <dbReference type="ARBA" id="ARBA00004370"/>
    </source>
</evidence>
<dbReference type="AlphaFoldDB" id="A0A8B6D0E9"/>
<keyword evidence="9" id="KW-1185">Reference proteome</keyword>
<keyword evidence="4 6" id="KW-0472">Membrane</keyword>
<evidence type="ECO:0000256" key="2">
    <source>
        <dbReference type="ARBA" id="ARBA00022692"/>
    </source>
</evidence>
<comment type="subcellular location">
    <subcellularLocation>
        <location evidence="1">Membrane</location>
    </subcellularLocation>
</comment>
<feature type="transmembrane region" description="Helical" evidence="6">
    <location>
        <begin position="190"/>
        <end position="214"/>
    </location>
</feature>
<keyword evidence="2 6" id="KW-0812">Transmembrane</keyword>
<name>A0A8B6D0E9_MYTGA</name>
<feature type="transmembrane region" description="Helical" evidence="6">
    <location>
        <begin position="277"/>
        <end position="299"/>
    </location>
</feature>
<evidence type="ECO:0000256" key="6">
    <source>
        <dbReference type="SAM" id="Phobius"/>
    </source>
</evidence>
<dbReference type="Proteomes" id="UP000596742">
    <property type="component" value="Unassembled WGS sequence"/>
</dbReference>
<keyword evidence="3 6" id="KW-1133">Transmembrane helix</keyword>
<organism evidence="8 9">
    <name type="scientific">Mytilus galloprovincialis</name>
    <name type="common">Mediterranean mussel</name>
    <dbReference type="NCBI Taxonomy" id="29158"/>
    <lineage>
        <taxon>Eukaryota</taxon>
        <taxon>Metazoa</taxon>
        <taxon>Spiralia</taxon>
        <taxon>Lophotrochozoa</taxon>
        <taxon>Mollusca</taxon>
        <taxon>Bivalvia</taxon>
        <taxon>Autobranchia</taxon>
        <taxon>Pteriomorphia</taxon>
        <taxon>Mytilida</taxon>
        <taxon>Mytiloidea</taxon>
        <taxon>Mytilidae</taxon>
        <taxon>Mytilinae</taxon>
        <taxon>Mytilus</taxon>
    </lineage>
</organism>
<dbReference type="OrthoDB" id="6129765at2759"/>
<evidence type="ECO:0000313" key="8">
    <source>
        <dbReference type="EMBL" id="VDI11917.1"/>
    </source>
</evidence>
<dbReference type="GO" id="GO:0016020">
    <property type="term" value="C:membrane"/>
    <property type="evidence" value="ECO:0007669"/>
    <property type="project" value="UniProtKB-SubCell"/>
</dbReference>
<evidence type="ECO:0000313" key="9">
    <source>
        <dbReference type="Proteomes" id="UP000596742"/>
    </source>
</evidence>
<feature type="region of interest" description="Disordered" evidence="5">
    <location>
        <begin position="308"/>
        <end position="336"/>
    </location>
</feature>
<evidence type="ECO:0000256" key="4">
    <source>
        <dbReference type="ARBA" id="ARBA00023136"/>
    </source>
</evidence>
<comment type="caution">
    <text evidence="8">The sequence shown here is derived from an EMBL/GenBank/DDBJ whole genome shotgun (WGS) entry which is preliminary data.</text>
</comment>
<accession>A0A8B6D0E9</accession>
<feature type="compositionally biased region" description="Polar residues" evidence="5">
    <location>
        <begin position="326"/>
        <end position="336"/>
    </location>
</feature>
<evidence type="ECO:0000259" key="7">
    <source>
        <dbReference type="PROSITE" id="PS50262"/>
    </source>
</evidence>
<reference evidence="8" key="1">
    <citation type="submission" date="2018-11" db="EMBL/GenBank/DDBJ databases">
        <authorList>
            <person name="Alioto T."/>
            <person name="Alioto T."/>
        </authorList>
    </citation>
    <scope>NUCLEOTIDE SEQUENCE</scope>
</reference>
<dbReference type="Gene3D" id="1.20.1070.10">
    <property type="entry name" value="Rhodopsin 7-helix transmembrane proteins"/>
    <property type="match status" value="1"/>
</dbReference>
<dbReference type="CDD" id="cd00637">
    <property type="entry name" value="7tm_classA_rhodopsin-like"/>
    <property type="match status" value="1"/>
</dbReference>
<feature type="transmembrane region" description="Helical" evidence="6">
    <location>
        <begin position="34"/>
        <end position="56"/>
    </location>
</feature>
<evidence type="ECO:0000256" key="3">
    <source>
        <dbReference type="ARBA" id="ARBA00022989"/>
    </source>
</evidence>
<dbReference type="EMBL" id="UYJE01002570">
    <property type="protein sequence ID" value="VDI11917.1"/>
    <property type="molecule type" value="Genomic_DNA"/>
</dbReference>
<sequence length="336" mass="37947">MENGCMHITLINTTLAESGYDIPVFDVGLYCFNLIHVTAIVCLLLTLFSAFGVIILLYKSKAGKRFMKWHKHERFLLYRCICDISYGIVHTLDHVQIVITKDHIRPSGLCSVYGMLLVNICLSESLFSLMSALNAFMSVYFRKDVNFGDKDWKLLLLLSLGPFVAVFPLSFLHVFGPNGNFCAFDSVKGVIANTILCTGIMGAVLIALSTIYVFTWHRIFTESRNLKTNLGNSSSVRKATLRSAKAMCLFVVVYIIQWTPITVYGTWQLISYVPYELFLAIVLMTNLSGVYSGVIWLFYMSNKNSVSNQGHGETNLDMTARKDRSTNYTEQRFSNK</sequence>
<gene>
    <name evidence="8" type="ORF">MGAL_10B083370</name>
</gene>
<feature type="transmembrane region" description="Helical" evidence="6">
    <location>
        <begin position="154"/>
        <end position="175"/>
    </location>
</feature>
<dbReference type="PROSITE" id="PS50262">
    <property type="entry name" value="G_PROTEIN_RECEP_F1_2"/>
    <property type="match status" value="1"/>
</dbReference>
<proteinExistence type="predicted"/>
<feature type="transmembrane region" description="Helical" evidence="6">
    <location>
        <begin position="112"/>
        <end position="133"/>
    </location>
</feature>